<protein>
    <submittedName>
        <fullName evidence="2">Gluconate 2-dehydrogenase subunit 3-like protein</fullName>
    </submittedName>
</protein>
<evidence type="ECO:0000313" key="2">
    <source>
        <dbReference type="EMBL" id="TWF41509.1"/>
    </source>
</evidence>
<accession>A0A561PTR9</accession>
<evidence type="ECO:0000313" key="3">
    <source>
        <dbReference type="Proteomes" id="UP000320811"/>
    </source>
</evidence>
<dbReference type="AlphaFoldDB" id="A0A561PTR9"/>
<reference evidence="2 3" key="1">
    <citation type="submission" date="2019-06" db="EMBL/GenBank/DDBJ databases">
        <title>Sorghum-associated microbial communities from plants grown in Nebraska, USA.</title>
        <authorList>
            <person name="Schachtman D."/>
        </authorList>
    </citation>
    <scope>NUCLEOTIDE SEQUENCE [LARGE SCALE GENOMIC DNA]</scope>
    <source>
        <strain evidence="2 3">1209</strain>
    </source>
</reference>
<keyword evidence="1" id="KW-0472">Membrane</keyword>
<dbReference type="Proteomes" id="UP000320811">
    <property type="component" value="Unassembled WGS sequence"/>
</dbReference>
<gene>
    <name evidence="2" type="ORF">FHW36_103313</name>
</gene>
<name>A0A561PTR9_9BACT</name>
<dbReference type="Pfam" id="PF13618">
    <property type="entry name" value="Gluconate_2-dh3"/>
    <property type="match status" value="1"/>
</dbReference>
<dbReference type="InterPro" id="IPR027056">
    <property type="entry name" value="Gluconate_2DH_su3"/>
</dbReference>
<comment type="caution">
    <text evidence="2">The sequence shown here is derived from an EMBL/GenBank/DDBJ whole genome shotgun (WGS) entry which is preliminary data.</text>
</comment>
<keyword evidence="3" id="KW-1185">Reference proteome</keyword>
<proteinExistence type="predicted"/>
<keyword evidence="1" id="KW-0812">Transmembrane</keyword>
<keyword evidence="1" id="KW-1133">Transmembrane helix</keyword>
<sequence>MRYAFSNINLVFRIIFFNLFNGQINLLFMHRRDAIRNVAILLGTAISASTLSALESCTGSAPKNYDLQKPETRALLAEIAETIIPRTGTPGAKDAKVEDFIIVMMNDCYKKEDQKVFLDGLKKIDEASDKQFKKGFMDITPEQRTELLTKIEQERVDYNKRKDKKEGDPTHYFQYLKELTLLGYFTSEPGATKALRYVPVPGKYEGCTPYTKGEKAWAV</sequence>
<dbReference type="EMBL" id="VIWO01000003">
    <property type="protein sequence ID" value="TWF41509.1"/>
    <property type="molecule type" value="Genomic_DNA"/>
</dbReference>
<organism evidence="2 3">
    <name type="scientific">Chitinophaga polysaccharea</name>
    <dbReference type="NCBI Taxonomy" id="1293035"/>
    <lineage>
        <taxon>Bacteria</taxon>
        <taxon>Pseudomonadati</taxon>
        <taxon>Bacteroidota</taxon>
        <taxon>Chitinophagia</taxon>
        <taxon>Chitinophagales</taxon>
        <taxon>Chitinophagaceae</taxon>
        <taxon>Chitinophaga</taxon>
    </lineage>
</organism>
<feature type="transmembrane region" description="Helical" evidence="1">
    <location>
        <begin position="6"/>
        <end position="28"/>
    </location>
</feature>
<evidence type="ECO:0000256" key="1">
    <source>
        <dbReference type="SAM" id="Phobius"/>
    </source>
</evidence>